<dbReference type="GO" id="GO:0000155">
    <property type="term" value="F:phosphorelay sensor kinase activity"/>
    <property type="evidence" value="ECO:0007669"/>
    <property type="project" value="InterPro"/>
</dbReference>
<dbReference type="Pfam" id="PF00512">
    <property type="entry name" value="HisKA"/>
    <property type="match status" value="1"/>
</dbReference>
<evidence type="ECO:0000256" key="8">
    <source>
        <dbReference type="ARBA" id="ARBA00022989"/>
    </source>
</evidence>
<keyword evidence="9" id="KW-0902">Two-component regulatory system</keyword>
<keyword evidence="8 11" id="KW-1133">Transmembrane helix</keyword>
<dbReference type="InterPro" id="IPR004358">
    <property type="entry name" value="Sig_transdc_His_kin-like_C"/>
</dbReference>
<dbReference type="InterPro" id="IPR003661">
    <property type="entry name" value="HisK_dim/P_dom"/>
</dbReference>
<dbReference type="SUPFAM" id="SSF47384">
    <property type="entry name" value="Homodimeric domain of signal transducing histidine kinase"/>
    <property type="match status" value="1"/>
</dbReference>
<keyword evidence="6 11" id="KW-0812">Transmembrane</keyword>
<dbReference type="Gene3D" id="1.10.287.130">
    <property type="match status" value="1"/>
</dbReference>
<dbReference type="PRINTS" id="PR00344">
    <property type="entry name" value="BCTRLSENSOR"/>
</dbReference>
<dbReference type="PROSITE" id="PS50109">
    <property type="entry name" value="HIS_KIN"/>
    <property type="match status" value="1"/>
</dbReference>
<dbReference type="PANTHER" id="PTHR45436:SF5">
    <property type="entry name" value="SENSOR HISTIDINE KINASE TRCS"/>
    <property type="match status" value="1"/>
</dbReference>
<dbReference type="SMART" id="SM00388">
    <property type="entry name" value="HisKA"/>
    <property type="match status" value="1"/>
</dbReference>
<sequence>MRGRGTARRLTLRSRLALLTALAVALAVAGCAVATWFLTRAELYRRLDQSLGTAPPRGVGFRPPPAQPVPRRGSPIEEALADCQSGPRGTGETTPFRITLQAVLADGRRCTVPDSAVLVVEPVDVDVAAGRAGEVFHDGRTADGTPMRIHTRADPSRPGVAISVASPLAETEKSLSNLALLLAAVAAVGVLGAASAGLLVARAGLRPVDRLTRAVEHVARTQDLDVRIPVEGADEIARLSRSFNMMNAALAGSRDRQQQLIADAGHELRTPLTSLRTNIDLLMRSEETGRRLPPDTRRRLLASVRAQMRELTDLVGDLLELSRPARPEPSGETVALHEVLARALRRARLRGPGLQLVESVEPWFVHGDAGSLERAVVNLLDNAVKFSPAGGTVRVRLGGGELTVHDEGPGIAPQDLPHVFDRFWRSPSARSLPGSGLGLSIVARVVAESGGRVRLEPAPGGGTVARMFLPGAPVPPAR</sequence>
<feature type="domain" description="HAMP" evidence="13">
    <location>
        <begin position="202"/>
        <end position="255"/>
    </location>
</feature>
<dbReference type="EMBL" id="FNVO01000017">
    <property type="protein sequence ID" value="SEG84651.1"/>
    <property type="molecule type" value="Genomic_DNA"/>
</dbReference>
<dbReference type="InterPro" id="IPR005467">
    <property type="entry name" value="His_kinase_dom"/>
</dbReference>
<accession>A0A1H6DHG4</accession>
<evidence type="ECO:0000256" key="5">
    <source>
        <dbReference type="ARBA" id="ARBA00022679"/>
    </source>
</evidence>
<dbReference type="PROSITE" id="PS51257">
    <property type="entry name" value="PROKAR_LIPOPROTEIN"/>
    <property type="match status" value="1"/>
</dbReference>
<reference evidence="15" key="1">
    <citation type="submission" date="2016-10" db="EMBL/GenBank/DDBJ databases">
        <authorList>
            <person name="Varghese N."/>
            <person name="Submissions S."/>
        </authorList>
    </citation>
    <scope>NUCLEOTIDE SEQUENCE [LARGE SCALE GENOMIC DNA]</scope>
    <source>
        <strain evidence="15">DSM 43163</strain>
    </source>
</reference>
<dbReference type="EC" id="2.7.13.3" evidence="3"/>
<dbReference type="CDD" id="cd06225">
    <property type="entry name" value="HAMP"/>
    <property type="match status" value="1"/>
</dbReference>
<dbReference type="CDD" id="cd00082">
    <property type="entry name" value="HisKA"/>
    <property type="match status" value="1"/>
</dbReference>
<dbReference type="SUPFAM" id="SSF55874">
    <property type="entry name" value="ATPase domain of HSP90 chaperone/DNA topoisomerase II/histidine kinase"/>
    <property type="match status" value="1"/>
</dbReference>
<evidence type="ECO:0000256" key="6">
    <source>
        <dbReference type="ARBA" id="ARBA00022692"/>
    </source>
</evidence>
<dbReference type="Gene3D" id="3.30.565.10">
    <property type="entry name" value="Histidine kinase-like ATPase, C-terminal domain"/>
    <property type="match status" value="1"/>
</dbReference>
<dbReference type="Gene3D" id="6.10.340.10">
    <property type="match status" value="1"/>
</dbReference>
<keyword evidence="10 11" id="KW-0472">Membrane</keyword>
<evidence type="ECO:0000256" key="2">
    <source>
        <dbReference type="ARBA" id="ARBA00004236"/>
    </source>
</evidence>
<organism evidence="14 15">
    <name type="scientific">Thermomonospora echinospora</name>
    <dbReference type="NCBI Taxonomy" id="1992"/>
    <lineage>
        <taxon>Bacteria</taxon>
        <taxon>Bacillati</taxon>
        <taxon>Actinomycetota</taxon>
        <taxon>Actinomycetes</taxon>
        <taxon>Streptosporangiales</taxon>
        <taxon>Thermomonosporaceae</taxon>
        <taxon>Thermomonospora</taxon>
    </lineage>
</organism>
<evidence type="ECO:0000256" key="11">
    <source>
        <dbReference type="SAM" id="Phobius"/>
    </source>
</evidence>
<dbReference type="InterPro" id="IPR003594">
    <property type="entry name" value="HATPase_dom"/>
</dbReference>
<dbReference type="GO" id="GO:0005886">
    <property type="term" value="C:plasma membrane"/>
    <property type="evidence" value="ECO:0007669"/>
    <property type="project" value="UniProtKB-SubCell"/>
</dbReference>
<evidence type="ECO:0000313" key="15">
    <source>
        <dbReference type="Proteomes" id="UP000236723"/>
    </source>
</evidence>
<proteinExistence type="predicted"/>
<dbReference type="Proteomes" id="UP000236723">
    <property type="component" value="Unassembled WGS sequence"/>
</dbReference>
<gene>
    <name evidence="14" type="ORF">SAMN04489712_11742</name>
</gene>
<dbReference type="InterPro" id="IPR036097">
    <property type="entry name" value="HisK_dim/P_sf"/>
</dbReference>
<evidence type="ECO:0000256" key="4">
    <source>
        <dbReference type="ARBA" id="ARBA00022553"/>
    </source>
</evidence>
<evidence type="ECO:0000259" key="12">
    <source>
        <dbReference type="PROSITE" id="PS50109"/>
    </source>
</evidence>
<dbReference type="InterPro" id="IPR036890">
    <property type="entry name" value="HATPase_C_sf"/>
</dbReference>
<dbReference type="InterPro" id="IPR003660">
    <property type="entry name" value="HAMP_dom"/>
</dbReference>
<dbReference type="Pfam" id="PF00672">
    <property type="entry name" value="HAMP"/>
    <property type="match status" value="1"/>
</dbReference>
<evidence type="ECO:0000256" key="7">
    <source>
        <dbReference type="ARBA" id="ARBA00022777"/>
    </source>
</evidence>
<dbReference type="CDD" id="cd00075">
    <property type="entry name" value="HATPase"/>
    <property type="match status" value="1"/>
</dbReference>
<evidence type="ECO:0000256" key="9">
    <source>
        <dbReference type="ARBA" id="ARBA00023012"/>
    </source>
</evidence>
<dbReference type="OrthoDB" id="9786919at2"/>
<comment type="catalytic activity">
    <reaction evidence="1">
        <text>ATP + protein L-histidine = ADP + protein N-phospho-L-histidine.</text>
        <dbReference type="EC" id="2.7.13.3"/>
    </reaction>
</comment>
<dbReference type="Pfam" id="PF02518">
    <property type="entry name" value="HATPase_c"/>
    <property type="match status" value="1"/>
</dbReference>
<evidence type="ECO:0000256" key="3">
    <source>
        <dbReference type="ARBA" id="ARBA00012438"/>
    </source>
</evidence>
<dbReference type="SMART" id="SM00304">
    <property type="entry name" value="HAMP"/>
    <property type="match status" value="1"/>
</dbReference>
<dbReference type="PROSITE" id="PS50885">
    <property type="entry name" value="HAMP"/>
    <property type="match status" value="1"/>
</dbReference>
<dbReference type="AlphaFoldDB" id="A0A1H6DHG4"/>
<protein>
    <recommendedName>
        <fullName evidence="3">histidine kinase</fullName>
        <ecNumber evidence="3">2.7.13.3</ecNumber>
    </recommendedName>
</protein>
<dbReference type="SMART" id="SM00387">
    <property type="entry name" value="HATPase_c"/>
    <property type="match status" value="1"/>
</dbReference>
<feature type="domain" description="Histidine kinase" evidence="12">
    <location>
        <begin position="263"/>
        <end position="473"/>
    </location>
</feature>
<keyword evidence="7 14" id="KW-0418">Kinase</keyword>
<name>A0A1H6DHG4_9ACTN</name>
<keyword evidence="4" id="KW-0597">Phosphoprotein</keyword>
<comment type="subcellular location">
    <subcellularLocation>
        <location evidence="2">Cell membrane</location>
    </subcellularLocation>
</comment>
<feature type="transmembrane region" description="Helical" evidence="11">
    <location>
        <begin position="178"/>
        <end position="201"/>
    </location>
</feature>
<keyword evidence="5" id="KW-0808">Transferase</keyword>
<evidence type="ECO:0000256" key="1">
    <source>
        <dbReference type="ARBA" id="ARBA00000085"/>
    </source>
</evidence>
<evidence type="ECO:0000256" key="10">
    <source>
        <dbReference type="ARBA" id="ARBA00023136"/>
    </source>
</evidence>
<dbReference type="SUPFAM" id="SSF158472">
    <property type="entry name" value="HAMP domain-like"/>
    <property type="match status" value="1"/>
</dbReference>
<evidence type="ECO:0000259" key="13">
    <source>
        <dbReference type="PROSITE" id="PS50885"/>
    </source>
</evidence>
<dbReference type="InterPro" id="IPR050428">
    <property type="entry name" value="TCS_sensor_his_kinase"/>
</dbReference>
<keyword evidence="15" id="KW-1185">Reference proteome</keyword>
<dbReference type="PANTHER" id="PTHR45436">
    <property type="entry name" value="SENSOR HISTIDINE KINASE YKOH"/>
    <property type="match status" value="1"/>
</dbReference>
<evidence type="ECO:0000313" key="14">
    <source>
        <dbReference type="EMBL" id="SEG84651.1"/>
    </source>
</evidence>
<dbReference type="RefSeq" id="WP_103942250.1">
    <property type="nucleotide sequence ID" value="NZ_FNVO01000017.1"/>
</dbReference>